<name>A0A2R6BC46_9ARCH</name>
<evidence type="ECO:0000313" key="2">
    <source>
        <dbReference type="Proteomes" id="UP000241284"/>
    </source>
</evidence>
<accession>A0A2R6BC46</accession>
<comment type="caution">
    <text evidence="1">The sequence shown here is derived from an EMBL/GenBank/DDBJ whole genome shotgun (WGS) entry which is preliminary data.</text>
</comment>
<organism evidence="1 2">
    <name type="scientific">Candidatus Marsarchaeota G2 archaeon ECH_B_2</name>
    <dbReference type="NCBI Taxonomy" id="1978160"/>
    <lineage>
        <taxon>Archaea</taxon>
        <taxon>Candidatus Marsarchaeota</taxon>
        <taxon>Candidatus Marsarchaeota group 2</taxon>
    </lineage>
</organism>
<sequence>MRLKYSKLVGFVESSNGAYSLQTEGAKLSLIFLSKLDAAREHYEDAVIKIYGTKNDEYVEITGAEMDYGGGDVRKLNLETLVPWLMAVDDEASP</sequence>
<dbReference type="EMBL" id="NEXH01000003">
    <property type="protein sequence ID" value="PSN96234.1"/>
    <property type="molecule type" value="Genomic_DNA"/>
</dbReference>
<evidence type="ECO:0000313" key="1">
    <source>
        <dbReference type="EMBL" id="PSN96234.1"/>
    </source>
</evidence>
<reference evidence="1 2" key="1">
    <citation type="submission" date="2017-04" db="EMBL/GenBank/DDBJ databases">
        <title>Novel microbial lineages endemic to geothermal iron-oxide mats fill important gaps in the evolutionary history of Archaea.</title>
        <authorList>
            <person name="Jay Z.J."/>
            <person name="Beam J.P."/>
            <person name="Dlakic M."/>
            <person name="Rusch D.B."/>
            <person name="Kozubal M.A."/>
            <person name="Inskeep W.P."/>
        </authorList>
    </citation>
    <scope>NUCLEOTIDE SEQUENCE [LARGE SCALE GENOMIC DNA]</scope>
    <source>
        <strain evidence="1">ECH_B_2</strain>
    </source>
</reference>
<protein>
    <submittedName>
        <fullName evidence="1">Uncharacterized protein</fullName>
    </submittedName>
</protein>
<dbReference type="AlphaFoldDB" id="A0A2R6BC46"/>
<gene>
    <name evidence="1" type="ORF">B9Q06_02570</name>
</gene>
<dbReference type="Proteomes" id="UP000241284">
    <property type="component" value="Unassembled WGS sequence"/>
</dbReference>
<proteinExistence type="predicted"/>